<evidence type="ECO:0000313" key="2">
    <source>
        <dbReference type="Proteomes" id="UP000507470"/>
    </source>
</evidence>
<evidence type="ECO:0008006" key="3">
    <source>
        <dbReference type="Google" id="ProtNLM"/>
    </source>
</evidence>
<organism evidence="1 2">
    <name type="scientific">Mytilus coruscus</name>
    <name type="common">Sea mussel</name>
    <dbReference type="NCBI Taxonomy" id="42192"/>
    <lineage>
        <taxon>Eukaryota</taxon>
        <taxon>Metazoa</taxon>
        <taxon>Spiralia</taxon>
        <taxon>Lophotrochozoa</taxon>
        <taxon>Mollusca</taxon>
        <taxon>Bivalvia</taxon>
        <taxon>Autobranchia</taxon>
        <taxon>Pteriomorphia</taxon>
        <taxon>Mytilida</taxon>
        <taxon>Mytiloidea</taxon>
        <taxon>Mytilidae</taxon>
        <taxon>Mytilinae</taxon>
        <taxon>Mytilus</taxon>
    </lineage>
</organism>
<dbReference type="InterPro" id="IPR036691">
    <property type="entry name" value="Endo/exonu/phosph_ase_sf"/>
</dbReference>
<dbReference type="SUPFAM" id="SSF56219">
    <property type="entry name" value="DNase I-like"/>
    <property type="match status" value="1"/>
</dbReference>
<reference evidence="1 2" key="1">
    <citation type="submission" date="2020-06" db="EMBL/GenBank/DDBJ databases">
        <authorList>
            <person name="Li R."/>
            <person name="Bekaert M."/>
        </authorList>
    </citation>
    <scope>NUCLEOTIDE SEQUENCE [LARGE SCALE GENOMIC DNA]</scope>
    <source>
        <strain evidence="2">wild</strain>
    </source>
</reference>
<dbReference type="Proteomes" id="UP000507470">
    <property type="component" value="Unassembled WGS sequence"/>
</dbReference>
<dbReference type="Gene3D" id="3.60.10.10">
    <property type="entry name" value="Endonuclease/exonuclease/phosphatase"/>
    <property type="match status" value="1"/>
</dbReference>
<keyword evidence="2" id="KW-1185">Reference proteome</keyword>
<accession>A0A6J8DMY8</accession>
<name>A0A6J8DMY8_MYTCO</name>
<protein>
    <recommendedName>
        <fullName evidence="3">Endonuclease/exonuclease/phosphatase domain-containing protein</fullName>
    </recommendedName>
</protein>
<gene>
    <name evidence="1" type="ORF">MCOR_42436</name>
</gene>
<proteinExistence type="predicted"/>
<sequence length="255" mass="29829">MLEEQNRDYEKRSHYLRENSIVTMLPVRTKCTSIMKKHIYINNRLHQFEATIKSQLDILKIEMQHKFNIHELNIRHHLESLISEKGQTADNSATTSIQKNGACEVDKGNDPTDNSADVTNIDYTEVLVKNRGFGSFAMFWRKNIDRVVRFTSDGNDRIVVLTFKISNNPSCLIDVFMLSHNKHGDELFIDILPQIEEIIEKNHHSGYRVILYGDMNASLFRDDISRDKRFKCFVENNYLCLTDNYPKAPTFYHHN</sequence>
<dbReference type="EMBL" id="CACVKT020007637">
    <property type="protein sequence ID" value="CAC5409107.1"/>
    <property type="molecule type" value="Genomic_DNA"/>
</dbReference>
<evidence type="ECO:0000313" key="1">
    <source>
        <dbReference type="EMBL" id="CAC5409107.1"/>
    </source>
</evidence>
<dbReference type="AlphaFoldDB" id="A0A6J8DMY8"/>